<organism evidence="1 2">
    <name type="scientific">Hymenobacter humi</name>
    <dbReference type="NCBI Taxonomy" id="1411620"/>
    <lineage>
        <taxon>Bacteria</taxon>
        <taxon>Pseudomonadati</taxon>
        <taxon>Bacteroidota</taxon>
        <taxon>Cytophagia</taxon>
        <taxon>Cytophagales</taxon>
        <taxon>Hymenobacteraceae</taxon>
        <taxon>Hymenobacter</taxon>
    </lineage>
</organism>
<dbReference type="Proteomes" id="UP001596513">
    <property type="component" value="Unassembled WGS sequence"/>
</dbReference>
<accession>A0ABW2U8H1</accession>
<dbReference type="EMBL" id="JBHTEK010000001">
    <property type="protein sequence ID" value="MFC7668707.1"/>
    <property type="molecule type" value="Genomic_DNA"/>
</dbReference>
<comment type="caution">
    <text evidence="1">The sequence shown here is derived from an EMBL/GenBank/DDBJ whole genome shotgun (WGS) entry which is preliminary data.</text>
</comment>
<evidence type="ECO:0000313" key="2">
    <source>
        <dbReference type="Proteomes" id="UP001596513"/>
    </source>
</evidence>
<reference evidence="2" key="1">
    <citation type="journal article" date="2019" name="Int. J. Syst. Evol. Microbiol.">
        <title>The Global Catalogue of Microorganisms (GCM) 10K type strain sequencing project: providing services to taxonomists for standard genome sequencing and annotation.</title>
        <authorList>
            <consortium name="The Broad Institute Genomics Platform"/>
            <consortium name="The Broad Institute Genome Sequencing Center for Infectious Disease"/>
            <person name="Wu L."/>
            <person name="Ma J."/>
        </authorList>
    </citation>
    <scope>NUCLEOTIDE SEQUENCE [LARGE SCALE GENOMIC DNA]</scope>
    <source>
        <strain evidence="2">JCM 19635</strain>
    </source>
</reference>
<sequence length="239" mass="25327">MPASPVLGAALNLQAEFNVSPGPRDFVGNPTPELSATGNIGALESRAAAPLPVVLSRYTAEQQGTAAVLRWATASEKNNAFFAIESSHDGRAFTELSQVSGKGNSSQAQTYQYTDPNLARYAVNTVYYRLRQVDTDGKASYSPVATLSGDWAESVEFGALQVALTRRWLALLSWCRAHAAPVFSSSIWVGSGSQCAGAGRWHGCAVGGGAQLRCLCGALRHAELAPGRDELTTQPLELQ</sequence>
<name>A0ABW2U8H1_9BACT</name>
<protein>
    <submittedName>
        <fullName evidence="1">Uncharacterized protein</fullName>
    </submittedName>
</protein>
<gene>
    <name evidence="1" type="ORF">ACFQT0_16010</name>
</gene>
<dbReference type="RefSeq" id="WP_380204244.1">
    <property type="nucleotide sequence ID" value="NZ_JBHTEK010000001.1"/>
</dbReference>
<proteinExistence type="predicted"/>
<evidence type="ECO:0000313" key="1">
    <source>
        <dbReference type="EMBL" id="MFC7668707.1"/>
    </source>
</evidence>
<keyword evidence="2" id="KW-1185">Reference proteome</keyword>